<keyword evidence="3 7" id="KW-0812">Transmembrane</keyword>
<comment type="subcellular location">
    <subcellularLocation>
        <location evidence="1">Membrane</location>
        <topology evidence="1">Multi-pass membrane protein</topology>
    </subcellularLocation>
</comment>
<dbReference type="eggNOG" id="KOG2927">
    <property type="taxonomic scope" value="Eukaryota"/>
</dbReference>
<reference evidence="8" key="2">
    <citation type="submission" date="2024-10" db="UniProtKB">
        <authorList>
            <consortium name="EnsemblProtists"/>
        </authorList>
    </citation>
    <scope>IDENTIFICATION</scope>
</reference>
<dbReference type="PaxDb" id="2903-EOD25624"/>
<keyword evidence="9" id="KW-1185">Reference proteome</keyword>
<evidence type="ECO:0000256" key="1">
    <source>
        <dbReference type="ARBA" id="ARBA00004141"/>
    </source>
</evidence>
<feature type="transmembrane region" description="Helical" evidence="7">
    <location>
        <begin position="30"/>
        <end position="48"/>
    </location>
</feature>
<name>A0A0D3JQ39_EMIH1</name>
<feature type="transmembrane region" description="Helical" evidence="7">
    <location>
        <begin position="620"/>
        <end position="640"/>
    </location>
</feature>
<sequence>MLPSASESLLGAPALAPGAAAPALTLKAVTAGVVVGTLNAFLLLYYGLKTGVFPALNLSAGLGSYLLCRTSVRLFGGTFTEQENAVAQTAATATASLAALGFNSGLLAMSIKSYEVTGGARLEGNAVGPGNTAELTFPTCVMWCVAVGLFGSFVAWPLKDSMIVRQRLTYPSGTCAALIIRSLHETSGEAASNGRTSLRAFGLAYALQMYLWCFEGIQSWPVFGLSAAEFGWTFDWDVSQPALGIMLGGRVNYSILLGAVLAYGVFTPYLVQVRSGDCEAWIGGSDEACPYWFDDEAAPSVYVGSFGYIVFTGLGIMLADGCYSICELVRMLAHEATSKATRPAGPEPSAATKALDRLFLDDRALPAWTSPMGYLAFGAGCVAIMQLAFQVQWYQTVTAIAIIPVFAVAIMQAVGLADWNMCASFGKLLMFAFGAWNRSSGEIIPSLALCMVTIGGCGAAADLMSDFKTGYMVGAKPSQMFYAQLIGASFGCVIVPACFAVLNAAFEIPSLDGPLKAVFAPIYRVLAVVTTTGGGELPRHIFAWMFAGAALALALSVANALLEARGWRETHPALTSLVPLPMCVGIGMLIPAASSMEMALGGLVAAWLERRSPSLASRRPFVAAGLIAGGGLAALTQVIIKLAGGTPPMVVHFGAFQKPMPEPGHKDDTATRAVADFLRNEKGSGLRTKEAVQYEKRVEYFKGAKLIDALVGPKYTGKVAKESPVKSRAEAAKIGQTLLSQGYFHRSQRVAHAHSRRWELEMTNGPFEEDGLYTWVYEGSKTKLYLLTGLLLLGALGMCMIQAGVRPPVTPILFALLFLAIWPLWMKIGVWWCSVTFLTTFGVLCVVRLGLFILMWIVGFRGIWLFPNLFDDNQTFAGSFMPIMGKGDPIIIYEDSDEEYNEYMRKKSKKKGDDSKGETQPRYSRDKPRSWADDDSKGGGRSDSERFWFGMVNIFIIFGLGGLWCMSMGFFDGENVPDFVAKRDDLQYYFKGLAAPEVANETADGDGRDPFAAPEEDGRGRF</sequence>
<evidence type="ECO:0000256" key="4">
    <source>
        <dbReference type="ARBA" id="ARBA00022989"/>
    </source>
</evidence>
<dbReference type="InterPro" id="IPR045035">
    <property type="entry name" value="YSL-like"/>
</dbReference>
<organism evidence="8 9">
    <name type="scientific">Emiliania huxleyi (strain CCMP1516)</name>
    <dbReference type="NCBI Taxonomy" id="280463"/>
    <lineage>
        <taxon>Eukaryota</taxon>
        <taxon>Haptista</taxon>
        <taxon>Haptophyta</taxon>
        <taxon>Prymnesiophyceae</taxon>
        <taxon>Isochrysidales</taxon>
        <taxon>Noelaerhabdaceae</taxon>
        <taxon>Emiliania</taxon>
    </lineage>
</organism>
<keyword evidence="4 7" id="KW-1133">Transmembrane helix</keyword>
<dbReference type="GO" id="GO:0005789">
    <property type="term" value="C:endoplasmic reticulum membrane"/>
    <property type="evidence" value="ECO:0007669"/>
    <property type="project" value="InterPro"/>
</dbReference>
<keyword evidence="2" id="KW-0813">Transport</keyword>
<feature type="transmembrane region" description="Helical" evidence="7">
    <location>
        <begin position="251"/>
        <end position="271"/>
    </location>
</feature>
<dbReference type="PANTHER" id="PTHR31645:SF0">
    <property type="entry name" value="OLIGOPEPTIDE TRANSPORTER YGL114W-RELATED"/>
    <property type="match status" value="1"/>
</dbReference>
<proteinExistence type="predicted"/>
<dbReference type="Pfam" id="PF03839">
    <property type="entry name" value="Sec62"/>
    <property type="match status" value="1"/>
</dbReference>
<protein>
    <recommendedName>
        <fullName evidence="10">Translocation protein SEC62</fullName>
    </recommendedName>
</protein>
<feature type="transmembrane region" description="Helical" evidence="7">
    <location>
        <begin position="301"/>
        <end position="323"/>
    </location>
</feature>
<evidence type="ECO:0008006" key="10">
    <source>
        <dbReference type="Google" id="ProtNLM"/>
    </source>
</evidence>
<dbReference type="EnsemblProtists" id="EOD25624">
    <property type="protein sequence ID" value="EOD25624"/>
    <property type="gene ID" value="EMIHUDRAFT_469110"/>
</dbReference>
<evidence type="ECO:0000256" key="6">
    <source>
        <dbReference type="SAM" id="MobiDB-lite"/>
    </source>
</evidence>
<feature type="transmembrane region" description="Helical" evidence="7">
    <location>
        <begin position="837"/>
        <end position="858"/>
    </location>
</feature>
<evidence type="ECO:0000256" key="3">
    <source>
        <dbReference type="ARBA" id="ARBA00022692"/>
    </source>
</evidence>
<feature type="transmembrane region" description="Helical" evidence="7">
    <location>
        <begin position="947"/>
        <end position="966"/>
    </location>
</feature>
<dbReference type="HOGENOM" id="CLU_312712_0_0_1"/>
<feature type="compositionally biased region" description="Basic and acidic residues" evidence="6">
    <location>
        <begin position="911"/>
        <end position="941"/>
    </location>
</feature>
<feature type="transmembrane region" description="Helical" evidence="7">
    <location>
        <begin position="443"/>
        <end position="461"/>
    </location>
</feature>
<feature type="transmembrane region" description="Helical" evidence="7">
    <location>
        <begin position="481"/>
        <end position="506"/>
    </location>
</feature>
<feature type="transmembrane region" description="Helical" evidence="7">
    <location>
        <begin position="518"/>
        <end position="535"/>
    </location>
</feature>
<dbReference type="InterPro" id="IPR004728">
    <property type="entry name" value="Sec62"/>
</dbReference>
<feature type="transmembrane region" description="Helical" evidence="7">
    <location>
        <begin position="541"/>
        <end position="562"/>
    </location>
</feature>
<dbReference type="AlphaFoldDB" id="A0A0D3JQ39"/>
<dbReference type="GO" id="GO:0035673">
    <property type="term" value="F:oligopeptide transmembrane transporter activity"/>
    <property type="evidence" value="ECO:0007669"/>
    <property type="project" value="InterPro"/>
</dbReference>
<accession>A0A0D3JQ39</accession>
<reference evidence="9" key="1">
    <citation type="journal article" date="2013" name="Nature">
        <title>Pan genome of the phytoplankton Emiliania underpins its global distribution.</title>
        <authorList>
            <person name="Read B.A."/>
            <person name="Kegel J."/>
            <person name="Klute M.J."/>
            <person name="Kuo A."/>
            <person name="Lefebvre S.C."/>
            <person name="Maumus F."/>
            <person name="Mayer C."/>
            <person name="Miller J."/>
            <person name="Monier A."/>
            <person name="Salamov A."/>
            <person name="Young J."/>
            <person name="Aguilar M."/>
            <person name="Claverie J.M."/>
            <person name="Frickenhaus S."/>
            <person name="Gonzalez K."/>
            <person name="Herman E.K."/>
            <person name="Lin Y.C."/>
            <person name="Napier J."/>
            <person name="Ogata H."/>
            <person name="Sarno A.F."/>
            <person name="Shmutz J."/>
            <person name="Schroeder D."/>
            <person name="de Vargas C."/>
            <person name="Verret F."/>
            <person name="von Dassow P."/>
            <person name="Valentin K."/>
            <person name="Van de Peer Y."/>
            <person name="Wheeler G."/>
            <person name="Dacks J.B."/>
            <person name="Delwiche C.F."/>
            <person name="Dyhrman S.T."/>
            <person name="Glockner G."/>
            <person name="John U."/>
            <person name="Richards T."/>
            <person name="Worden A.Z."/>
            <person name="Zhang X."/>
            <person name="Grigoriev I.V."/>
            <person name="Allen A.E."/>
            <person name="Bidle K."/>
            <person name="Borodovsky M."/>
            <person name="Bowler C."/>
            <person name="Brownlee C."/>
            <person name="Cock J.M."/>
            <person name="Elias M."/>
            <person name="Gladyshev V.N."/>
            <person name="Groth M."/>
            <person name="Guda C."/>
            <person name="Hadaegh A."/>
            <person name="Iglesias-Rodriguez M.D."/>
            <person name="Jenkins J."/>
            <person name="Jones B.M."/>
            <person name="Lawson T."/>
            <person name="Leese F."/>
            <person name="Lindquist E."/>
            <person name="Lobanov A."/>
            <person name="Lomsadze A."/>
            <person name="Malik S.B."/>
            <person name="Marsh M.E."/>
            <person name="Mackinder L."/>
            <person name="Mock T."/>
            <person name="Mueller-Roeber B."/>
            <person name="Pagarete A."/>
            <person name="Parker M."/>
            <person name="Probert I."/>
            <person name="Quesneville H."/>
            <person name="Raines C."/>
            <person name="Rensing S.A."/>
            <person name="Riano-Pachon D.M."/>
            <person name="Richier S."/>
            <person name="Rokitta S."/>
            <person name="Shiraiwa Y."/>
            <person name="Soanes D.M."/>
            <person name="van der Giezen M."/>
            <person name="Wahlund T.M."/>
            <person name="Williams B."/>
            <person name="Wilson W."/>
            <person name="Wolfe G."/>
            <person name="Wurch L.L."/>
        </authorList>
    </citation>
    <scope>NUCLEOTIDE SEQUENCE</scope>
</reference>
<evidence type="ECO:0000313" key="9">
    <source>
        <dbReference type="Proteomes" id="UP000013827"/>
    </source>
</evidence>
<dbReference type="Pfam" id="PF03169">
    <property type="entry name" value="OPT"/>
    <property type="match status" value="1"/>
</dbReference>
<dbReference type="GeneID" id="17271166"/>
<dbReference type="Proteomes" id="UP000013827">
    <property type="component" value="Unassembled WGS sequence"/>
</dbReference>
<dbReference type="KEGG" id="ehx:EMIHUDRAFT_469110"/>
<feature type="transmembrane region" description="Helical" evidence="7">
    <location>
        <begin position="135"/>
        <end position="158"/>
    </location>
</feature>
<feature type="transmembrane region" description="Helical" evidence="7">
    <location>
        <begin position="784"/>
        <end position="803"/>
    </location>
</feature>
<feature type="region of interest" description="Disordered" evidence="6">
    <location>
        <begin position="999"/>
        <end position="1022"/>
    </location>
</feature>
<dbReference type="RefSeq" id="XP_005778053.1">
    <property type="nucleotide sequence ID" value="XM_005777996.1"/>
</dbReference>
<keyword evidence="5 7" id="KW-0472">Membrane</keyword>
<evidence type="ECO:0000313" key="8">
    <source>
        <dbReference type="EnsemblProtists" id="EOD25624"/>
    </source>
</evidence>
<evidence type="ECO:0000256" key="7">
    <source>
        <dbReference type="SAM" id="Phobius"/>
    </source>
</evidence>
<dbReference type="STRING" id="2903.R1EXN3"/>
<dbReference type="GO" id="GO:0015031">
    <property type="term" value="P:protein transport"/>
    <property type="evidence" value="ECO:0007669"/>
    <property type="project" value="InterPro"/>
</dbReference>
<feature type="transmembrane region" description="Helical" evidence="7">
    <location>
        <begin position="583"/>
        <end position="608"/>
    </location>
</feature>
<feature type="transmembrane region" description="Helical" evidence="7">
    <location>
        <begin position="399"/>
        <end position="422"/>
    </location>
</feature>
<feature type="region of interest" description="Disordered" evidence="6">
    <location>
        <begin position="904"/>
        <end position="941"/>
    </location>
</feature>
<dbReference type="PANTHER" id="PTHR31645">
    <property type="entry name" value="OLIGOPEPTIDE TRANSPORTER YGL114W-RELATED"/>
    <property type="match status" value="1"/>
</dbReference>
<feature type="transmembrane region" description="Helical" evidence="7">
    <location>
        <begin position="373"/>
        <end position="393"/>
    </location>
</feature>
<evidence type="ECO:0000256" key="2">
    <source>
        <dbReference type="ARBA" id="ARBA00022448"/>
    </source>
</evidence>
<feature type="transmembrane region" description="Helical" evidence="7">
    <location>
        <begin position="809"/>
        <end position="825"/>
    </location>
</feature>
<evidence type="ECO:0000256" key="5">
    <source>
        <dbReference type="ARBA" id="ARBA00023136"/>
    </source>
</evidence>
<dbReference type="InterPro" id="IPR004813">
    <property type="entry name" value="OPT"/>
</dbReference>